<dbReference type="Pfam" id="PF00497">
    <property type="entry name" value="SBP_bac_3"/>
    <property type="match status" value="1"/>
</dbReference>
<organism evidence="4 5">
    <name type="scientific">Solidesulfovibrio carbinolicus</name>
    <dbReference type="NCBI Taxonomy" id="296842"/>
    <lineage>
        <taxon>Bacteria</taxon>
        <taxon>Pseudomonadati</taxon>
        <taxon>Thermodesulfobacteriota</taxon>
        <taxon>Desulfovibrionia</taxon>
        <taxon>Desulfovibrionales</taxon>
        <taxon>Desulfovibrionaceae</taxon>
        <taxon>Solidesulfovibrio</taxon>
    </lineage>
</organism>
<dbReference type="EMBL" id="CP026538">
    <property type="protein sequence ID" value="QAZ67928.1"/>
    <property type="molecule type" value="Genomic_DNA"/>
</dbReference>
<evidence type="ECO:0000313" key="5">
    <source>
        <dbReference type="Proteomes" id="UP000293296"/>
    </source>
</evidence>
<keyword evidence="5" id="KW-1185">Reference proteome</keyword>
<keyword evidence="2" id="KW-1133">Transmembrane helix</keyword>
<protein>
    <submittedName>
        <fullName evidence="4">ABC transporter substrate-binding protein</fullName>
    </submittedName>
</protein>
<dbReference type="RefSeq" id="WP_129352948.1">
    <property type="nucleotide sequence ID" value="NZ_CP026538.1"/>
</dbReference>
<dbReference type="KEGG" id="dcb:C3Y92_12140"/>
<accession>A0A4P6HRK1</accession>
<evidence type="ECO:0000256" key="1">
    <source>
        <dbReference type="ARBA" id="ARBA00022729"/>
    </source>
</evidence>
<dbReference type="PANTHER" id="PTHR35936:SF17">
    <property type="entry name" value="ARGININE-BINDING EXTRACELLULAR PROTEIN ARTP"/>
    <property type="match status" value="1"/>
</dbReference>
<keyword evidence="2" id="KW-0472">Membrane</keyword>
<dbReference type="PANTHER" id="PTHR35936">
    <property type="entry name" value="MEMBRANE-BOUND LYTIC MUREIN TRANSGLYCOSYLASE F"/>
    <property type="match status" value="1"/>
</dbReference>
<feature type="transmembrane region" description="Helical" evidence="2">
    <location>
        <begin position="6"/>
        <end position="25"/>
    </location>
</feature>
<dbReference type="SUPFAM" id="SSF53850">
    <property type="entry name" value="Periplasmic binding protein-like II"/>
    <property type="match status" value="1"/>
</dbReference>
<evidence type="ECO:0000256" key="2">
    <source>
        <dbReference type="SAM" id="Phobius"/>
    </source>
</evidence>
<dbReference type="Proteomes" id="UP000293296">
    <property type="component" value="Chromosome"/>
</dbReference>
<name>A0A4P6HRK1_9BACT</name>
<feature type="domain" description="Solute-binding protein family 3/N-terminal" evidence="3">
    <location>
        <begin position="40"/>
        <end position="270"/>
    </location>
</feature>
<reference evidence="4 5" key="1">
    <citation type="submission" date="2018-02" db="EMBL/GenBank/DDBJ databases">
        <title>Genome sequence of Desulfovibrio carbinolicus DSM 3852.</title>
        <authorList>
            <person name="Wilbanks E."/>
            <person name="Skennerton C.T."/>
            <person name="Orphan V.J."/>
        </authorList>
    </citation>
    <scope>NUCLEOTIDE SEQUENCE [LARGE SCALE GENOMIC DNA]</scope>
    <source>
        <strain evidence="4 5">DSM 3852</strain>
    </source>
</reference>
<keyword evidence="1" id="KW-0732">Signal</keyword>
<dbReference type="OrthoDB" id="9768183at2"/>
<evidence type="ECO:0000313" key="4">
    <source>
        <dbReference type="EMBL" id="QAZ67928.1"/>
    </source>
</evidence>
<dbReference type="SMART" id="SM00062">
    <property type="entry name" value="PBPb"/>
    <property type="match status" value="1"/>
</dbReference>
<keyword evidence="2" id="KW-0812">Transmembrane</keyword>
<dbReference type="AlphaFoldDB" id="A0A4P6HRK1"/>
<sequence>MNKIWGYIAVTLFFAAGTLLALAYLRSGSVQPSPPWAGGEIRVGYSSEPPYAFRTPAGEVTGVGPETAKAVLARLGAPRIRWVLLDFGQALAALEAGQIDLLANGLFITPERAARVLFSLPYARVGQGLLVRQGNPRKLASYEDVAAAPDAVAAVLDGSVEETALLAMGLPRQRLFVVPDPGAGLAAVRSGRADCLALSGPTVRWLAGESQGEAEEAQPFAQPAALPAGESAFALRKADARLAEGMDVALREVVGSDALAARIKPLGFERQNQPLWSLSR</sequence>
<gene>
    <name evidence="4" type="ORF">C3Y92_12140</name>
</gene>
<proteinExistence type="predicted"/>
<dbReference type="InterPro" id="IPR001638">
    <property type="entry name" value="Solute-binding_3/MltF_N"/>
</dbReference>
<dbReference type="Gene3D" id="3.40.190.10">
    <property type="entry name" value="Periplasmic binding protein-like II"/>
    <property type="match status" value="2"/>
</dbReference>
<evidence type="ECO:0000259" key="3">
    <source>
        <dbReference type="SMART" id="SM00062"/>
    </source>
</evidence>